<evidence type="ECO:0000313" key="2">
    <source>
        <dbReference type="Proteomes" id="UP000549971"/>
    </source>
</evidence>
<dbReference type="Proteomes" id="UP000549971">
    <property type="component" value="Unassembled WGS sequence"/>
</dbReference>
<gene>
    <name evidence="1" type="ORF">HDA39_007335</name>
</gene>
<reference evidence="1 2" key="1">
    <citation type="submission" date="2020-08" db="EMBL/GenBank/DDBJ databases">
        <title>Sequencing the genomes of 1000 actinobacteria strains.</title>
        <authorList>
            <person name="Klenk H.-P."/>
        </authorList>
    </citation>
    <scope>NUCLEOTIDE SEQUENCE [LARGE SCALE GENOMIC DNA]</scope>
    <source>
        <strain evidence="1 2">DSM 28967</strain>
    </source>
</reference>
<keyword evidence="2" id="KW-1185">Reference proteome</keyword>
<comment type="caution">
    <text evidence="1">The sequence shown here is derived from an EMBL/GenBank/DDBJ whole genome shotgun (WGS) entry which is preliminary data.</text>
</comment>
<protein>
    <submittedName>
        <fullName evidence="1">Uncharacterized protein</fullName>
    </submittedName>
</protein>
<name>A0A7W9MXY3_9ACTN</name>
<dbReference type="AlphaFoldDB" id="A0A7W9MXY3"/>
<dbReference type="EMBL" id="JACHMY010000001">
    <property type="protein sequence ID" value="MBB5840601.1"/>
    <property type="molecule type" value="Genomic_DNA"/>
</dbReference>
<evidence type="ECO:0000313" key="1">
    <source>
        <dbReference type="EMBL" id="MBB5840601.1"/>
    </source>
</evidence>
<sequence length="49" mass="5288">MIEGMAEEPPALTGMIHSAVMIGDSNGAVNNSARRPAVIGLRRYLNCRF</sequence>
<accession>A0A7W9MXY3</accession>
<dbReference type="RefSeq" id="WP_184803073.1">
    <property type="nucleotide sequence ID" value="NZ_JACHMY010000001.1"/>
</dbReference>
<organism evidence="1 2">
    <name type="scientific">Kribbella italica</name>
    <dbReference type="NCBI Taxonomy" id="1540520"/>
    <lineage>
        <taxon>Bacteria</taxon>
        <taxon>Bacillati</taxon>
        <taxon>Actinomycetota</taxon>
        <taxon>Actinomycetes</taxon>
        <taxon>Propionibacteriales</taxon>
        <taxon>Kribbellaceae</taxon>
        <taxon>Kribbella</taxon>
    </lineage>
</organism>
<proteinExistence type="predicted"/>